<dbReference type="FunFam" id="1.10.10.10:FF:000503">
    <property type="entry name" value="Cullin-1"/>
    <property type="match status" value="1"/>
</dbReference>
<dbReference type="InterPro" id="IPR016159">
    <property type="entry name" value="Cullin_repeat-like_dom_sf"/>
</dbReference>
<keyword evidence="2" id="KW-0833">Ubl conjugation pathway</keyword>
<dbReference type="InterPro" id="IPR016158">
    <property type="entry name" value="Cullin_homology"/>
</dbReference>
<dbReference type="SMART" id="SM00182">
    <property type="entry name" value="CULLIN"/>
    <property type="match status" value="1"/>
</dbReference>
<dbReference type="FunFam" id="1.20.1310.10:FF:000001">
    <property type="entry name" value="Cullin 3"/>
    <property type="match status" value="1"/>
</dbReference>
<dbReference type="PROSITE" id="PS50069">
    <property type="entry name" value="CULLIN_2"/>
    <property type="match status" value="1"/>
</dbReference>
<evidence type="ECO:0000313" key="7">
    <source>
        <dbReference type="EMBL" id="KAF8392611.1"/>
    </source>
</evidence>
<dbReference type="GO" id="GO:0006511">
    <property type="term" value="P:ubiquitin-dependent protein catabolic process"/>
    <property type="evidence" value="ECO:0007669"/>
    <property type="project" value="InterPro"/>
</dbReference>
<dbReference type="AlphaFoldDB" id="A0A835D7A0"/>
<dbReference type="Pfam" id="PF00888">
    <property type="entry name" value="Cullin"/>
    <property type="match status" value="1"/>
</dbReference>
<dbReference type="FunFam" id="1.20.1310.10:FF:000013">
    <property type="entry name" value="Cullin-1 like"/>
    <property type="match status" value="1"/>
</dbReference>
<dbReference type="FunFam" id="1.20.1310.10:FF:000020">
    <property type="entry name" value="Cullin-1, putative"/>
    <property type="match status" value="1"/>
</dbReference>
<dbReference type="Proteomes" id="UP000655225">
    <property type="component" value="Unassembled WGS sequence"/>
</dbReference>
<dbReference type="Gene3D" id="3.30.230.130">
    <property type="entry name" value="Cullin, Chain C, Domain 2"/>
    <property type="match status" value="1"/>
</dbReference>
<reference evidence="7 8" key="1">
    <citation type="submission" date="2020-04" db="EMBL/GenBank/DDBJ databases">
        <title>Plant Genome Project.</title>
        <authorList>
            <person name="Zhang R.-G."/>
        </authorList>
    </citation>
    <scope>NUCLEOTIDE SEQUENCE [LARGE SCALE GENOMIC DNA]</scope>
    <source>
        <strain evidence="7">YNK0</strain>
        <tissue evidence="7">Leaf</tissue>
    </source>
</reference>
<name>A0A835D7A0_TETSI</name>
<sequence length="780" mass="90991">MGRSRVFSKQRFPVGIVPSSYSKYKKLKMNSSDKMIELEEGWKVMVAGITKLELIIEGQFVGKFSSEEYMNLYTLVYNMSTQKPPHDYAAQLYERFNDSIRDYITRMVLPSLREKHDVFFLRDLVTRWSNHNIMVRWLSRFFFYLDRFFTARRGLPVLSEVGRTCFLDLVYNEIKDRAKDAIIDLIDQERQGEQIDRALVKKTLSMFIDLKVELELYVNDFEAPMLRNTTTYYARKASNHILMDSFPDYMLMAEECWNSEKDRVSHYLHSSSEPKLLESYSPWSSEQKTQHELLFLNADQLLQKEHSGLRLLLRDGQVEHLSRMYRLFSRITKGLDPAVVIFKEYVTADGMALVKEAEELASHKKVENKDIVGLQEQVFITKVIELHGKYLSYINDFFMGDIIFHKALKEAFEVFCNKEVAGISSAEILATVCDHLLKKGGGSGKLSDEAIEETLEKIVSLLAYFHDKDVFAEFSRKKLARRLLSDRSINDEHEMSLLSKLKQQFGGQFTSKMEGMVTDMILARDKQAEFENYLSDNTQKYQGTDISVTVLTTGFWPTYKFPDFNVPSELIDCMNIFSKFYGSKTSHRRLTWIFSLGTCNVIGRFDPRSTEMQLSTYQAATLLLFNKSRRLSFSDIMSHLNLPVEEVTKMLHSLSCSKYKILIKEPSTKTISQTDVFEFNSKFTDKMKRIKVPLPHVEDKKKVIEDVDKDRRYTVDAALVRIMKTRKILGHQELVIECVQMLNKMFKPDIKVIKKRIEDLIQREFLERDKENSTTYRYVA</sequence>
<dbReference type="PANTHER" id="PTHR11932">
    <property type="entry name" value="CULLIN"/>
    <property type="match status" value="1"/>
</dbReference>
<dbReference type="GO" id="GO:0031625">
    <property type="term" value="F:ubiquitin protein ligase binding"/>
    <property type="evidence" value="ECO:0007669"/>
    <property type="project" value="InterPro"/>
</dbReference>
<keyword evidence="3" id="KW-0832">Ubl conjugation</keyword>
<dbReference type="Gene3D" id="1.10.10.10">
    <property type="entry name" value="Winged helix-like DNA-binding domain superfamily/Winged helix DNA-binding domain"/>
    <property type="match status" value="1"/>
</dbReference>
<dbReference type="InterPro" id="IPR059120">
    <property type="entry name" value="Cullin-like_AB"/>
</dbReference>
<evidence type="ECO:0000256" key="3">
    <source>
        <dbReference type="ARBA" id="ARBA00022843"/>
    </source>
</evidence>
<comment type="similarity">
    <text evidence="1 4 5">Belongs to the cullin family.</text>
</comment>
<dbReference type="OrthoDB" id="27073at2759"/>
<comment type="caution">
    <text evidence="7">The sequence shown here is derived from an EMBL/GenBank/DDBJ whole genome shotgun (WGS) entry which is preliminary data.</text>
</comment>
<gene>
    <name evidence="7" type="ORF">HHK36_022958</name>
</gene>
<evidence type="ECO:0000256" key="5">
    <source>
        <dbReference type="RuleBase" id="RU003829"/>
    </source>
</evidence>
<evidence type="ECO:0000256" key="2">
    <source>
        <dbReference type="ARBA" id="ARBA00022786"/>
    </source>
</evidence>
<evidence type="ECO:0000256" key="4">
    <source>
        <dbReference type="PROSITE-ProRule" id="PRU00330"/>
    </source>
</evidence>
<dbReference type="FunFam" id="1.20.1310.10:FF:000021">
    <property type="entry name" value="Cullin-1, putative"/>
    <property type="match status" value="1"/>
</dbReference>
<dbReference type="InterPro" id="IPR036317">
    <property type="entry name" value="Cullin_homology_sf"/>
</dbReference>
<dbReference type="GO" id="GO:0009867">
    <property type="term" value="P:jasmonic acid mediated signaling pathway"/>
    <property type="evidence" value="ECO:0007669"/>
    <property type="project" value="UniProtKB-ARBA"/>
</dbReference>
<protein>
    <recommendedName>
        <fullName evidence="6">Cullin family profile domain-containing protein</fullName>
    </recommendedName>
</protein>
<dbReference type="SUPFAM" id="SSF46785">
    <property type="entry name" value="Winged helix' DNA-binding domain"/>
    <property type="match status" value="1"/>
</dbReference>
<dbReference type="Pfam" id="PF26557">
    <property type="entry name" value="Cullin_AB"/>
    <property type="match status" value="1"/>
</dbReference>
<dbReference type="EMBL" id="JABCRI010000016">
    <property type="protein sequence ID" value="KAF8392611.1"/>
    <property type="molecule type" value="Genomic_DNA"/>
</dbReference>
<dbReference type="InterPro" id="IPR001373">
    <property type="entry name" value="Cullin_N"/>
</dbReference>
<keyword evidence="8" id="KW-1185">Reference proteome</keyword>
<dbReference type="InterPro" id="IPR036390">
    <property type="entry name" value="WH_DNA-bd_sf"/>
</dbReference>
<accession>A0A835D7A0</accession>
<dbReference type="Gene3D" id="1.20.1310.10">
    <property type="entry name" value="Cullin Repeats"/>
    <property type="match status" value="4"/>
</dbReference>
<evidence type="ECO:0000259" key="6">
    <source>
        <dbReference type="PROSITE" id="PS50069"/>
    </source>
</evidence>
<dbReference type="SUPFAM" id="SSF75632">
    <property type="entry name" value="Cullin homology domain"/>
    <property type="match status" value="1"/>
</dbReference>
<organism evidence="7 8">
    <name type="scientific">Tetracentron sinense</name>
    <name type="common">Spur-leaf</name>
    <dbReference type="NCBI Taxonomy" id="13715"/>
    <lineage>
        <taxon>Eukaryota</taxon>
        <taxon>Viridiplantae</taxon>
        <taxon>Streptophyta</taxon>
        <taxon>Embryophyta</taxon>
        <taxon>Tracheophyta</taxon>
        <taxon>Spermatophyta</taxon>
        <taxon>Magnoliopsida</taxon>
        <taxon>Trochodendrales</taxon>
        <taxon>Trochodendraceae</taxon>
        <taxon>Tetracentron</taxon>
    </lineage>
</organism>
<evidence type="ECO:0000256" key="1">
    <source>
        <dbReference type="ARBA" id="ARBA00006019"/>
    </source>
</evidence>
<proteinExistence type="inferred from homology"/>
<dbReference type="SMART" id="SM00884">
    <property type="entry name" value="Cullin_Nedd8"/>
    <property type="match status" value="1"/>
</dbReference>
<dbReference type="SUPFAM" id="SSF74788">
    <property type="entry name" value="Cullin repeat-like"/>
    <property type="match status" value="1"/>
</dbReference>
<feature type="domain" description="Cullin family profile" evidence="6">
    <location>
        <begin position="424"/>
        <end position="655"/>
    </location>
</feature>
<dbReference type="InterPro" id="IPR045093">
    <property type="entry name" value="Cullin"/>
</dbReference>
<dbReference type="InterPro" id="IPR019559">
    <property type="entry name" value="Cullin_neddylation_domain"/>
</dbReference>
<dbReference type="InterPro" id="IPR036388">
    <property type="entry name" value="WH-like_DNA-bd_sf"/>
</dbReference>
<evidence type="ECO:0000313" key="8">
    <source>
        <dbReference type="Proteomes" id="UP000655225"/>
    </source>
</evidence>
<dbReference type="Pfam" id="PF10557">
    <property type="entry name" value="Cullin_Nedd8"/>
    <property type="match status" value="1"/>
</dbReference>